<name>A0AAE1TNL2_9EUCA</name>
<dbReference type="Proteomes" id="UP001292094">
    <property type="component" value="Unassembled WGS sequence"/>
</dbReference>
<feature type="region of interest" description="Disordered" evidence="1">
    <location>
        <begin position="1"/>
        <end position="44"/>
    </location>
</feature>
<evidence type="ECO:0000256" key="1">
    <source>
        <dbReference type="SAM" id="MobiDB-lite"/>
    </source>
</evidence>
<dbReference type="AlphaFoldDB" id="A0AAE1TNL2"/>
<dbReference type="EMBL" id="JAWZYT010005090">
    <property type="protein sequence ID" value="KAK4291636.1"/>
    <property type="molecule type" value="Genomic_DNA"/>
</dbReference>
<organism evidence="2 3">
    <name type="scientific">Petrolisthes manimaculis</name>
    <dbReference type="NCBI Taxonomy" id="1843537"/>
    <lineage>
        <taxon>Eukaryota</taxon>
        <taxon>Metazoa</taxon>
        <taxon>Ecdysozoa</taxon>
        <taxon>Arthropoda</taxon>
        <taxon>Crustacea</taxon>
        <taxon>Multicrustacea</taxon>
        <taxon>Malacostraca</taxon>
        <taxon>Eumalacostraca</taxon>
        <taxon>Eucarida</taxon>
        <taxon>Decapoda</taxon>
        <taxon>Pleocyemata</taxon>
        <taxon>Anomura</taxon>
        <taxon>Galatheoidea</taxon>
        <taxon>Porcellanidae</taxon>
        <taxon>Petrolisthes</taxon>
    </lineage>
</organism>
<reference evidence="2" key="1">
    <citation type="submission" date="2023-11" db="EMBL/GenBank/DDBJ databases">
        <title>Genome assemblies of two species of porcelain crab, Petrolisthes cinctipes and Petrolisthes manimaculis (Anomura: Porcellanidae).</title>
        <authorList>
            <person name="Angst P."/>
        </authorList>
    </citation>
    <scope>NUCLEOTIDE SEQUENCE</scope>
    <source>
        <strain evidence="2">PB745_02</strain>
        <tissue evidence="2">Gill</tissue>
    </source>
</reference>
<keyword evidence="3" id="KW-1185">Reference proteome</keyword>
<proteinExistence type="predicted"/>
<gene>
    <name evidence="2" type="ORF">Pmani_035544</name>
</gene>
<accession>A0AAE1TNL2</accession>
<evidence type="ECO:0000313" key="2">
    <source>
        <dbReference type="EMBL" id="KAK4291636.1"/>
    </source>
</evidence>
<protein>
    <submittedName>
        <fullName evidence="2">Uncharacterized protein</fullName>
    </submittedName>
</protein>
<evidence type="ECO:0000313" key="3">
    <source>
        <dbReference type="Proteomes" id="UP001292094"/>
    </source>
</evidence>
<comment type="caution">
    <text evidence="2">The sequence shown here is derived from an EMBL/GenBank/DDBJ whole genome shotgun (WGS) entry which is preliminary data.</text>
</comment>
<sequence length="81" mass="9074">MEETGERRKVGRWRRLGNGGNPDLTAPTRKDTPGDPSHSTPRVFTSRHWGLGTVWERGVVEKEREEEFGWKGGVGGLGWGE</sequence>